<dbReference type="InterPro" id="IPR035963">
    <property type="entry name" value="FERM_2"/>
</dbReference>
<name>A0A507DYD1_9FUNG</name>
<dbReference type="Proteomes" id="UP000318582">
    <property type="component" value="Unassembled WGS sequence"/>
</dbReference>
<feature type="compositionally biased region" description="Low complexity" evidence="1">
    <location>
        <begin position="759"/>
        <end position="770"/>
    </location>
</feature>
<gene>
    <name evidence="3" type="ORF">PhCBS80983_g04536</name>
</gene>
<dbReference type="CDD" id="cd14473">
    <property type="entry name" value="FERM_B-lobe"/>
    <property type="match status" value="1"/>
</dbReference>
<keyword evidence="4" id="KW-1185">Reference proteome</keyword>
<dbReference type="SMART" id="SM00295">
    <property type="entry name" value="B41"/>
    <property type="match status" value="1"/>
</dbReference>
<feature type="compositionally biased region" description="Polar residues" evidence="1">
    <location>
        <begin position="906"/>
        <end position="915"/>
    </location>
</feature>
<organism evidence="3 4">
    <name type="scientific">Powellomyces hirtus</name>
    <dbReference type="NCBI Taxonomy" id="109895"/>
    <lineage>
        <taxon>Eukaryota</taxon>
        <taxon>Fungi</taxon>
        <taxon>Fungi incertae sedis</taxon>
        <taxon>Chytridiomycota</taxon>
        <taxon>Chytridiomycota incertae sedis</taxon>
        <taxon>Chytridiomycetes</taxon>
        <taxon>Spizellomycetales</taxon>
        <taxon>Powellomycetaceae</taxon>
        <taxon>Powellomyces</taxon>
    </lineage>
</organism>
<accession>A0A507DYD1</accession>
<dbReference type="InterPro" id="IPR011993">
    <property type="entry name" value="PH-like_dom_sf"/>
</dbReference>
<dbReference type="GO" id="GO:0005886">
    <property type="term" value="C:plasma membrane"/>
    <property type="evidence" value="ECO:0007669"/>
    <property type="project" value="TreeGrafter"/>
</dbReference>
<protein>
    <recommendedName>
        <fullName evidence="2">FERM domain-containing protein</fullName>
    </recommendedName>
</protein>
<feature type="compositionally biased region" description="Polar residues" evidence="1">
    <location>
        <begin position="771"/>
        <end position="787"/>
    </location>
</feature>
<feature type="compositionally biased region" description="Polar residues" evidence="1">
    <location>
        <begin position="660"/>
        <end position="689"/>
    </location>
</feature>
<dbReference type="InterPro" id="IPR019748">
    <property type="entry name" value="FERM_central"/>
</dbReference>
<feature type="compositionally biased region" description="Low complexity" evidence="1">
    <location>
        <begin position="405"/>
        <end position="424"/>
    </location>
</feature>
<evidence type="ECO:0000313" key="4">
    <source>
        <dbReference type="Proteomes" id="UP000318582"/>
    </source>
</evidence>
<feature type="region of interest" description="Disordered" evidence="1">
    <location>
        <begin position="387"/>
        <end position="717"/>
    </location>
</feature>
<feature type="compositionally biased region" description="Basic and acidic residues" evidence="1">
    <location>
        <begin position="624"/>
        <end position="634"/>
    </location>
</feature>
<feature type="region of interest" description="Disordered" evidence="1">
    <location>
        <begin position="906"/>
        <end position="938"/>
    </location>
</feature>
<feature type="domain" description="FERM" evidence="2">
    <location>
        <begin position="63"/>
        <end position="387"/>
    </location>
</feature>
<sequence>MGLFSKKGKKDHHTSNPLLQEQALTRRAPAQTVIAKAPEAAREASWLPPLQRHIKPDDGTEFVTIRVRILNGDSEHDFNAKFPSGPLLGSRICKIIAEKEALPESGHLFTLWIVAKDLELQIRPDVDIFAIMAQWNTMVLDYTHYPEAVDPTHPINRHWFVYRREASVTKNTEKRYSDDATVRLLYGEAKRNVMTGRYVCTLSDGVALGGMMLAISTGSYDRIRHPVGYCIKNDLWKTYITKRLQDDLRPEEWETCLQAEHAKHIGRTTETLRIMFLELVREWACYGCSFFPCCREKPPAGFFEFRLQRWLLGVSTSGVVVMDLDKNGYAFAEQWDDLVVRRGPDRIILRWKDHASGKDMKMKLFTPQAMMVQNLALRSKYVALKEAAGDSDENNRTRTTPASVASAQTGPGSTATAGGRSAAGPQNAGGALQTNANGPHNRRHTDNPQSQTRPEQGQWAAPQEQGQPGSGDANRKRSSSVPRPNDMPPVYEESLKHRPAGTNLDPSQLGWGVPPGHGGPYVQQQGRYSVQPPASTQHQNDNRRSYQPPRVQEQWGASEPSAPPIEHIRQSESWRGEPLRPRADQQPQRYQDDGKQTDYDRQMRESEARFMRQSEPQQGLPSEPSRHLPSELRTRQQQQHPEYNPQAGPPIPTLQGGRRASQTKALSSFTRSTSFQHPAQQQQSYTRPVSFNPPPATFAEPRRISMQVSGGQARTEQEIRLQEQIAELESLQVSKPQQNKDDNDYEGEEEVIVSTWTAPGGRPSPQQQRPTIPSQPMSVSAVSSTPSYMPVGRNDSPLAAAFYTPRQDPNVSNASDGAVANNAHVVQTAFYAASSSEPPIGQVFAGSSRSNSVTGGLFAHGGSMRSRSNSTTARMFADAQQSELLAGYQRPTVVSTRKPSMVKSISQAFKNQEGSSGPIRRGADQGPDWSAGSYADYN</sequence>
<reference evidence="3 4" key="1">
    <citation type="journal article" date="2019" name="Sci. Rep.">
        <title>Comparative genomics of chytrid fungi reveal insights into the obligate biotrophic and pathogenic lifestyle of Synchytrium endobioticum.</title>
        <authorList>
            <person name="van de Vossenberg B.T.L.H."/>
            <person name="Warris S."/>
            <person name="Nguyen H.D.T."/>
            <person name="van Gent-Pelzer M.P.E."/>
            <person name="Joly D.L."/>
            <person name="van de Geest H.C."/>
            <person name="Bonants P.J.M."/>
            <person name="Smith D.S."/>
            <person name="Levesque C.A."/>
            <person name="van der Lee T.A.J."/>
        </authorList>
    </citation>
    <scope>NUCLEOTIDE SEQUENCE [LARGE SCALE GENOMIC DNA]</scope>
    <source>
        <strain evidence="3 4">CBS 809.83</strain>
    </source>
</reference>
<dbReference type="SUPFAM" id="SSF47031">
    <property type="entry name" value="Second domain of FERM"/>
    <property type="match status" value="1"/>
</dbReference>
<evidence type="ECO:0000259" key="2">
    <source>
        <dbReference type="PROSITE" id="PS50057"/>
    </source>
</evidence>
<feature type="compositionally biased region" description="Polar residues" evidence="1">
    <location>
        <begin position="522"/>
        <end position="539"/>
    </location>
</feature>
<feature type="region of interest" description="Disordered" evidence="1">
    <location>
        <begin position="756"/>
        <end position="787"/>
    </location>
</feature>
<comment type="caution">
    <text evidence="3">The sequence shown here is derived from an EMBL/GenBank/DDBJ whole genome shotgun (WGS) entry which is preliminary data.</text>
</comment>
<dbReference type="InterPro" id="IPR000299">
    <property type="entry name" value="FERM_domain"/>
</dbReference>
<evidence type="ECO:0000313" key="3">
    <source>
        <dbReference type="EMBL" id="TPX56451.1"/>
    </source>
</evidence>
<dbReference type="AlphaFoldDB" id="A0A507DYD1"/>
<feature type="compositionally biased region" description="Basic and acidic residues" evidence="1">
    <location>
        <begin position="590"/>
        <end position="612"/>
    </location>
</feature>
<dbReference type="PANTHER" id="PTHR13283">
    <property type="entry name" value="KREV INTERACTION TRAPPED 1-RELATED"/>
    <property type="match status" value="1"/>
</dbReference>
<proteinExistence type="predicted"/>
<feature type="compositionally biased region" description="Basic residues" evidence="1">
    <location>
        <begin position="1"/>
        <end position="12"/>
    </location>
</feature>
<dbReference type="PANTHER" id="PTHR13283:SF10">
    <property type="entry name" value="FERM DOMAIN-CONTAINING PROTEIN 8"/>
    <property type="match status" value="1"/>
</dbReference>
<evidence type="ECO:0000256" key="1">
    <source>
        <dbReference type="SAM" id="MobiDB-lite"/>
    </source>
</evidence>
<dbReference type="Gene3D" id="1.20.80.10">
    <property type="match status" value="1"/>
</dbReference>
<dbReference type="InterPro" id="IPR051594">
    <property type="entry name" value="KRIT1/FRMD8"/>
</dbReference>
<dbReference type="EMBL" id="QEAQ01000074">
    <property type="protein sequence ID" value="TPX56451.1"/>
    <property type="molecule type" value="Genomic_DNA"/>
</dbReference>
<dbReference type="InterPro" id="IPR019749">
    <property type="entry name" value="Band_41_domain"/>
</dbReference>
<dbReference type="STRING" id="109895.A0A507DYD1"/>
<feature type="compositionally biased region" description="Basic and acidic residues" evidence="1">
    <location>
        <begin position="566"/>
        <end position="583"/>
    </location>
</feature>
<dbReference type="InterPro" id="IPR014352">
    <property type="entry name" value="FERM/acyl-CoA-bd_prot_sf"/>
</dbReference>
<dbReference type="Gene3D" id="3.10.20.90">
    <property type="entry name" value="Phosphatidylinositol 3-kinase Catalytic Subunit, Chain A, domain 1"/>
    <property type="match status" value="1"/>
</dbReference>
<feature type="region of interest" description="Disordered" evidence="1">
    <location>
        <begin position="1"/>
        <end position="22"/>
    </location>
</feature>
<dbReference type="PROSITE" id="PS50057">
    <property type="entry name" value="FERM_3"/>
    <property type="match status" value="1"/>
</dbReference>
<dbReference type="Pfam" id="PF00373">
    <property type="entry name" value="FERM_M"/>
    <property type="match status" value="1"/>
</dbReference>
<dbReference type="Gene3D" id="2.30.29.30">
    <property type="entry name" value="Pleckstrin-homology domain (PH domain)/Phosphotyrosine-binding domain (PTB)"/>
    <property type="match status" value="1"/>
</dbReference>